<evidence type="ECO:0000259" key="8">
    <source>
        <dbReference type="Pfam" id="PF02397"/>
    </source>
</evidence>
<keyword evidence="4 7" id="KW-0812">Transmembrane</keyword>
<dbReference type="InterPro" id="IPR017475">
    <property type="entry name" value="EPS_sugar_tfrase"/>
</dbReference>
<evidence type="ECO:0000256" key="3">
    <source>
        <dbReference type="ARBA" id="ARBA00022679"/>
    </source>
</evidence>
<dbReference type="PANTHER" id="PTHR30576:SF0">
    <property type="entry name" value="UNDECAPRENYL-PHOSPHATE N-ACETYLGALACTOSAMINYL 1-PHOSPHATE TRANSFERASE-RELATED"/>
    <property type="match status" value="1"/>
</dbReference>
<keyword evidence="3 9" id="KW-0808">Transferase</keyword>
<reference evidence="9 10" key="1">
    <citation type="submission" date="2019-03" db="EMBL/GenBank/DDBJ databases">
        <title>Genomic Encyclopedia of Type Strains, Phase IV (KMG-IV): sequencing the most valuable type-strain genomes for metagenomic binning, comparative biology and taxonomic classification.</title>
        <authorList>
            <person name="Goeker M."/>
        </authorList>
    </citation>
    <scope>NUCLEOTIDE SEQUENCE [LARGE SCALE GENOMIC DNA]</scope>
    <source>
        <strain evidence="9 10">DSM 24179</strain>
    </source>
</reference>
<evidence type="ECO:0000313" key="9">
    <source>
        <dbReference type="EMBL" id="TCO09696.1"/>
    </source>
</evidence>
<dbReference type="AlphaFoldDB" id="A0A4R2GPG2"/>
<comment type="subcellular location">
    <subcellularLocation>
        <location evidence="1">Membrane</location>
        <topology evidence="1">Multi-pass membrane protein</topology>
    </subcellularLocation>
</comment>
<dbReference type="GO" id="GO:0016020">
    <property type="term" value="C:membrane"/>
    <property type="evidence" value="ECO:0007669"/>
    <property type="project" value="UniProtKB-SubCell"/>
</dbReference>
<feature type="transmembrane region" description="Helical" evidence="7">
    <location>
        <begin position="284"/>
        <end position="304"/>
    </location>
</feature>
<dbReference type="EMBL" id="SLWK01000002">
    <property type="protein sequence ID" value="TCO09696.1"/>
    <property type="molecule type" value="Genomic_DNA"/>
</dbReference>
<feature type="transmembrane region" description="Helical" evidence="7">
    <location>
        <begin position="21"/>
        <end position="41"/>
    </location>
</feature>
<accession>A0A4R2GPG2</accession>
<evidence type="ECO:0000256" key="2">
    <source>
        <dbReference type="ARBA" id="ARBA00006464"/>
    </source>
</evidence>
<comment type="caution">
    <text evidence="9">The sequence shown here is derived from an EMBL/GenBank/DDBJ whole genome shotgun (WGS) entry which is preliminary data.</text>
</comment>
<feature type="domain" description="Bacterial sugar transferase" evidence="8">
    <location>
        <begin position="282"/>
        <end position="465"/>
    </location>
</feature>
<comment type="similarity">
    <text evidence="2">Belongs to the bacterial sugar transferase family.</text>
</comment>
<evidence type="ECO:0000256" key="6">
    <source>
        <dbReference type="ARBA" id="ARBA00023136"/>
    </source>
</evidence>
<dbReference type="RefSeq" id="WP_132432432.1">
    <property type="nucleotide sequence ID" value="NZ_SLWK01000002.1"/>
</dbReference>
<sequence length="484" mass="55357">MFSKKFIKRGLPGLITLVTDFLTGVLILNIFTALVISTNLTDNSLPIDVSPKIWIPFTFIVVFSIFGSYKTDTSIVGQVSIKRPLVILGLFYLTTLVAITYFEPTSGVPSRFLLKVLVVTLIYAATISINRLLIHLIFTMLLKTNILSHKVLLVFHNFPSNAYFKEFLRYISVNNLTLSGYCGTEKIKPDFHPEIPCLGRFYNAPDIVKEYSIDEVIIFNHSQKTRQTEKILTEINTEEVLVRLAPGSIESIPIQIGLSHLTEIPVVCIRPRSINLGYKLIKRILDISVAIPGLIFTAITYPFLSWKIRRNSPGPVLFKQQRLGKNGKQFTMYKFRTMHVNAEENGPQLAAKGDDRRITEIGRFLRQTHMDELPQFWNILKGEMSLVGPRPERAYFASQLEKETPYYKFILQVKPGLTSLGMIKYGYAHNVNEMTERLIYDVIYINNLSIIADLKIIGSTFVYILKKIFFRQVVRNRFNQKPST</sequence>
<organism evidence="9 10">
    <name type="scientific">Natronoflexus pectinivorans</name>
    <dbReference type="NCBI Taxonomy" id="682526"/>
    <lineage>
        <taxon>Bacteria</taxon>
        <taxon>Pseudomonadati</taxon>
        <taxon>Bacteroidota</taxon>
        <taxon>Bacteroidia</taxon>
        <taxon>Marinilabiliales</taxon>
        <taxon>Marinilabiliaceae</taxon>
        <taxon>Natronoflexus</taxon>
    </lineage>
</organism>
<feature type="transmembrane region" description="Helical" evidence="7">
    <location>
        <begin position="81"/>
        <end position="102"/>
    </location>
</feature>
<dbReference type="GO" id="GO:0016780">
    <property type="term" value="F:phosphotransferase activity, for other substituted phosphate groups"/>
    <property type="evidence" value="ECO:0007669"/>
    <property type="project" value="TreeGrafter"/>
</dbReference>
<evidence type="ECO:0000313" key="10">
    <source>
        <dbReference type="Proteomes" id="UP000295221"/>
    </source>
</evidence>
<proteinExistence type="inferred from homology"/>
<dbReference type="OrthoDB" id="9808602at2"/>
<evidence type="ECO:0000256" key="4">
    <source>
        <dbReference type="ARBA" id="ARBA00022692"/>
    </source>
</evidence>
<dbReference type="InterPro" id="IPR003362">
    <property type="entry name" value="Bact_transf"/>
</dbReference>
<keyword evidence="5 7" id="KW-1133">Transmembrane helix</keyword>
<evidence type="ECO:0000256" key="1">
    <source>
        <dbReference type="ARBA" id="ARBA00004141"/>
    </source>
</evidence>
<protein>
    <submittedName>
        <fullName evidence="9">Exopolysaccharide biosynthesis polyprenyl glycosylphosphotransferase</fullName>
    </submittedName>
</protein>
<dbReference type="PANTHER" id="PTHR30576">
    <property type="entry name" value="COLANIC BIOSYNTHESIS UDP-GLUCOSE LIPID CARRIER TRANSFERASE"/>
    <property type="match status" value="1"/>
</dbReference>
<name>A0A4R2GPG2_9BACT</name>
<gene>
    <name evidence="9" type="ORF">EV194_102122</name>
</gene>
<evidence type="ECO:0000256" key="5">
    <source>
        <dbReference type="ARBA" id="ARBA00022989"/>
    </source>
</evidence>
<keyword evidence="10" id="KW-1185">Reference proteome</keyword>
<evidence type="ECO:0000256" key="7">
    <source>
        <dbReference type="SAM" id="Phobius"/>
    </source>
</evidence>
<dbReference type="Proteomes" id="UP000295221">
    <property type="component" value="Unassembled WGS sequence"/>
</dbReference>
<feature type="transmembrane region" description="Helical" evidence="7">
    <location>
        <begin position="53"/>
        <end position="69"/>
    </location>
</feature>
<dbReference type="NCBIfam" id="TIGR03025">
    <property type="entry name" value="EPS_sugtrans"/>
    <property type="match status" value="1"/>
</dbReference>
<keyword evidence="6 7" id="KW-0472">Membrane</keyword>
<dbReference type="Pfam" id="PF02397">
    <property type="entry name" value="Bac_transf"/>
    <property type="match status" value="1"/>
</dbReference>
<feature type="transmembrane region" description="Helical" evidence="7">
    <location>
        <begin position="122"/>
        <end position="142"/>
    </location>
</feature>